<evidence type="ECO:0000313" key="2">
    <source>
        <dbReference type="Proteomes" id="UP001176521"/>
    </source>
</evidence>
<gene>
    <name evidence="1" type="ORF">OC842_006172</name>
</gene>
<dbReference type="EMBL" id="JAPDMQ010000519">
    <property type="protein sequence ID" value="KAK0523364.1"/>
    <property type="molecule type" value="Genomic_DNA"/>
</dbReference>
<proteinExistence type="predicted"/>
<organism evidence="1 2">
    <name type="scientific">Tilletia horrida</name>
    <dbReference type="NCBI Taxonomy" id="155126"/>
    <lineage>
        <taxon>Eukaryota</taxon>
        <taxon>Fungi</taxon>
        <taxon>Dikarya</taxon>
        <taxon>Basidiomycota</taxon>
        <taxon>Ustilaginomycotina</taxon>
        <taxon>Exobasidiomycetes</taxon>
        <taxon>Tilletiales</taxon>
        <taxon>Tilletiaceae</taxon>
        <taxon>Tilletia</taxon>
    </lineage>
</organism>
<keyword evidence="2" id="KW-1185">Reference proteome</keyword>
<protein>
    <submittedName>
        <fullName evidence="1">Uncharacterized protein</fullName>
    </submittedName>
</protein>
<reference evidence="1" key="1">
    <citation type="journal article" date="2023" name="PhytoFront">
        <title>Draft Genome Resources of Seven Strains of Tilletia horrida, Causal Agent of Kernel Smut of Rice.</title>
        <authorList>
            <person name="Khanal S."/>
            <person name="Antony Babu S."/>
            <person name="Zhou X.G."/>
        </authorList>
    </citation>
    <scope>NUCLEOTIDE SEQUENCE</scope>
    <source>
        <strain evidence="1">TX3</strain>
    </source>
</reference>
<sequence length="186" mass="20395">MHRYTEHITSDLDPEAPPDPEKVAAELAYANALIAAIHGTGGEFSNVLSGVTVNGSPATGDDYDTYDDYSAGIDYGGDPSDLSDDRVTMFSIKFIRLYQSLFNVAGISATNMALVIQHLTRGGLTFQRQRATHSVSDQLHRQLKAALTWLTVVEQYCDKLALEGSVRVSAPRPLIEDDDLDLQLRH</sequence>
<dbReference type="AlphaFoldDB" id="A0AAN6G8Q5"/>
<accession>A0AAN6G8Q5</accession>
<dbReference type="Proteomes" id="UP001176521">
    <property type="component" value="Unassembled WGS sequence"/>
</dbReference>
<comment type="caution">
    <text evidence="1">The sequence shown here is derived from an EMBL/GenBank/DDBJ whole genome shotgun (WGS) entry which is preliminary data.</text>
</comment>
<name>A0AAN6G8Q5_9BASI</name>
<evidence type="ECO:0000313" key="1">
    <source>
        <dbReference type="EMBL" id="KAK0523364.1"/>
    </source>
</evidence>